<name>A0A8D2L0Z7_VARKO</name>
<reference evidence="3" key="1">
    <citation type="submission" date="2025-08" db="UniProtKB">
        <authorList>
            <consortium name="Ensembl"/>
        </authorList>
    </citation>
    <scope>IDENTIFICATION</scope>
</reference>
<dbReference type="PANTHER" id="PTHR35826:SF5">
    <property type="entry name" value="GENE 45521-RELATED"/>
    <property type="match status" value="1"/>
</dbReference>
<dbReference type="InterPro" id="IPR054323">
    <property type="entry name" value="SPMIP1_C"/>
</dbReference>
<feature type="region of interest" description="Disordered" evidence="1">
    <location>
        <begin position="75"/>
        <end position="94"/>
    </location>
</feature>
<organism evidence="3 4">
    <name type="scientific">Varanus komodoensis</name>
    <name type="common">Komodo dragon</name>
    <dbReference type="NCBI Taxonomy" id="61221"/>
    <lineage>
        <taxon>Eukaryota</taxon>
        <taxon>Metazoa</taxon>
        <taxon>Chordata</taxon>
        <taxon>Craniata</taxon>
        <taxon>Vertebrata</taxon>
        <taxon>Euteleostomi</taxon>
        <taxon>Lepidosauria</taxon>
        <taxon>Squamata</taxon>
        <taxon>Bifurcata</taxon>
        <taxon>Unidentata</taxon>
        <taxon>Episquamata</taxon>
        <taxon>Toxicofera</taxon>
        <taxon>Anguimorpha</taxon>
        <taxon>Paleoanguimorpha</taxon>
        <taxon>Varanoidea</taxon>
        <taxon>Varanidae</taxon>
        <taxon>Varanus</taxon>
    </lineage>
</organism>
<proteinExistence type="predicted"/>
<feature type="compositionally biased region" description="Basic and acidic residues" evidence="1">
    <location>
        <begin position="75"/>
        <end position="86"/>
    </location>
</feature>
<keyword evidence="4" id="KW-1185">Reference proteome</keyword>
<evidence type="ECO:0000259" key="2">
    <source>
        <dbReference type="Pfam" id="PF22589"/>
    </source>
</evidence>
<dbReference type="Pfam" id="PF22589">
    <property type="entry name" value="SPMIP1"/>
    <property type="match status" value="1"/>
</dbReference>
<dbReference type="OMA" id="QYLKERM"/>
<protein>
    <recommendedName>
        <fullName evidence="2">Sperm microtubule inner protein 1 C-terminal domain-containing protein</fullName>
    </recommendedName>
</protein>
<dbReference type="PANTHER" id="PTHR35826">
    <property type="entry name" value="PROTEIN ATP6V1FNB-LIKE"/>
    <property type="match status" value="1"/>
</dbReference>
<dbReference type="AlphaFoldDB" id="A0A8D2L0Z7"/>
<reference evidence="3" key="2">
    <citation type="submission" date="2025-09" db="UniProtKB">
        <authorList>
            <consortium name="Ensembl"/>
        </authorList>
    </citation>
    <scope>IDENTIFICATION</scope>
</reference>
<sequence>FKRQLVQMSTQEGWRELIHKEASCRVSWKAKYGHRYPRRVLDHGVSRRKGFLPAIGLPAEATGSAAHQDIAVQREEERQLPEEKGALRPLEPLPEMRASTPQTLQLLYQGFSHEGRGRGHYLKERRKKSPEEKFSYPVLSSWEYGWQKLATLVCTANFDLFSSSWD</sequence>
<accession>A0A8D2L0Z7</accession>
<evidence type="ECO:0000313" key="3">
    <source>
        <dbReference type="Ensembl" id="ENSVKKP00000015218.1"/>
    </source>
</evidence>
<dbReference type="Proteomes" id="UP000694545">
    <property type="component" value="Unplaced"/>
</dbReference>
<evidence type="ECO:0000256" key="1">
    <source>
        <dbReference type="SAM" id="MobiDB-lite"/>
    </source>
</evidence>
<feature type="domain" description="Sperm microtubule inner protein 1 C-terminal" evidence="2">
    <location>
        <begin position="74"/>
        <end position="147"/>
    </location>
</feature>
<evidence type="ECO:0000313" key="4">
    <source>
        <dbReference type="Proteomes" id="UP000694545"/>
    </source>
</evidence>
<dbReference type="Ensembl" id="ENSVKKT00000015585.1">
    <property type="protein sequence ID" value="ENSVKKP00000015218.1"/>
    <property type="gene ID" value="ENSVKKG00000010425.1"/>
</dbReference>